<dbReference type="OrthoDB" id="9815654at2"/>
<evidence type="ECO:0008006" key="3">
    <source>
        <dbReference type="Google" id="ProtNLM"/>
    </source>
</evidence>
<accession>A0A916Z9L7</accession>
<name>A0A916Z9L7_9SPHN</name>
<protein>
    <recommendedName>
        <fullName evidence="3">GntR family transcriptional regulator</fullName>
    </recommendedName>
</protein>
<proteinExistence type="predicted"/>
<dbReference type="RefSeq" id="WP_066769557.1">
    <property type="nucleotide sequence ID" value="NZ_BMIP01000011.1"/>
</dbReference>
<reference evidence="1" key="1">
    <citation type="journal article" date="2014" name="Int. J. Syst. Evol. Microbiol.">
        <title>Complete genome sequence of Corynebacterium casei LMG S-19264T (=DSM 44701T), isolated from a smear-ripened cheese.</title>
        <authorList>
            <consortium name="US DOE Joint Genome Institute (JGI-PGF)"/>
            <person name="Walter F."/>
            <person name="Albersmeier A."/>
            <person name="Kalinowski J."/>
            <person name="Ruckert C."/>
        </authorList>
    </citation>
    <scope>NUCLEOTIDE SEQUENCE</scope>
    <source>
        <strain evidence="1">CGMCC 1.15360</strain>
    </source>
</reference>
<dbReference type="Proteomes" id="UP000612349">
    <property type="component" value="Unassembled WGS sequence"/>
</dbReference>
<organism evidence="1 2">
    <name type="scientific">Croceicoccus mobilis</name>
    <dbReference type="NCBI Taxonomy" id="1703339"/>
    <lineage>
        <taxon>Bacteria</taxon>
        <taxon>Pseudomonadati</taxon>
        <taxon>Pseudomonadota</taxon>
        <taxon>Alphaproteobacteria</taxon>
        <taxon>Sphingomonadales</taxon>
        <taxon>Erythrobacteraceae</taxon>
        <taxon>Croceicoccus</taxon>
    </lineage>
</organism>
<sequence length="264" mass="29192">MSEVDDAYLAYRQKILLGQILPGSAVDPSEFGAEYGFGVKKARQILNSLWLDGYLTKGGRGYAVVLHTADQLDEWREMVLVFAEIGAGRLAVQTEGEVARLEEFYEIALKGRTVDDEEFFISAMKFVGMLMGGPTAGLARIMSQLVPQAFYRLMWLADARSGGGEGYLLRAIEAMLAAAKERDVVSARAACRIYSEGVRKELLEQLEKRNAGVQPTDGDRARLNDVLEFRLTGEELQPGRGLGREQLLDPLQSDAQPRSIAWLS</sequence>
<keyword evidence="2" id="KW-1185">Reference proteome</keyword>
<gene>
    <name evidence="1" type="ORF">GCM10010990_35020</name>
</gene>
<reference evidence="1" key="2">
    <citation type="submission" date="2020-09" db="EMBL/GenBank/DDBJ databases">
        <authorList>
            <person name="Sun Q."/>
            <person name="Zhou Y."/>
        </authorList>
    </citation>
    <scope>NUCLEOTIDE SEQUENCE</scope>
    <source>
        <strain evidence="1">CGMCC 1.15360</strain>
    </source>
</reference>
<comment type="caution">
    <text evidence="1">The sequence shown here is derived from an EMBL/GenBank/DDBJ whole genome shotgun (WGS) entry which is preliminary data.</text>
</comment>
<dbReference type="EMBL" id="BMIP01000011">
    <property type="protein sequence ID" value="GGD82057.1"/>
    <property type="molecule type" value="Genomic_DNA"/>
</dbReference>
<dbReference type="AlphaFoldDB" id="A0A916Z9L7"/>
<evidence type="ECO:0000313" key="1">
    <source>
        <dbReference type="EMBL" id="GGD82057.1"/>
    </source>
</evidence>
<evidence type="ECO:0000313" key="2">
    <source>
        <dbReference type="Proteomes" id="UP000612349"/>
    </source>
</evidence>